<gene>
    <name evidence="4" type="ORF">ENI96_00855</name>
</gene>
<reference evidence="4" key="1">
    <citation type="journal article" date="2020" name="mSystems">
        <title>Genome- and Community-Level Interaction Insights into Carbon Utilization and Element Cycling Functions of Hydrothermarchaeota in Hydrothermal Sediment.</title>
        <authorList>
            <person name="Zhou Z."/>
            <person name="Liu Y."/>
            <person name="Xu W."/>
            <person name="Pan J."/>
            <person name="Luo Z.H."/>
            <person name="Li M."/>
        </authorList>
    </citation>
    <scope>NUCLEOTIDE SEQUENCE [LARGE SCALE GENOMIC DNA]</scope>
    <source>
        <strain evidence="4">HyVt-443</strain>
    </source>
</reference>
<protein>
    <submittedName>
        <fullName evidence="4">PDZ domain-containing protein</fullName>
    </submittedName>
</protein>
<organism evidence="4">
    <name type="scientific">Sedimenticola thiotaurini</name>
    <dbReference type="NCBI Taxonomy" id="1543721"/>
    <lineage>
        <taxon>Bacteria</taxon>
        <taxon>Pseudomonadati</taxon>
        <taxon>Pseudomonadota</taxon>
        <taxon>Gammaproteobacteria</taxon>
        <taxon>Chromatiales</taxon>
        <taxon>Sedimenticolaceae</taxon>
        <taxon>Sedimenticola</taxon>
    </lineage>
</organism>
<dbReference type="PROSITE" id="PS51257">
    <property type="entry name" value="PROKAR_LIPOPROTEIN"/>
    <property type="match status" value="1"/>
</dbReference>
<dbReference type="Proteomes" id="UP000886251">
    <property type="component" value="Unassembled WGS sequence"/>
</dbReference>
<dbReference type="Pfam" id="PF04187">
    <property type="entry name" value="Cofac_haem_bdg"/>
    <property type="match status" value="1"/>
</dbReference>
<dbReference type="SMART" id="SM00228">
    <property type="entry name" value="PDZ"/>
    <property type="match status" value="1"/>
</dbReference>
<dbReference type="Pfam" id="PF13180">
    <property type="entry name" value="PDZ_2"/>
    <property type="match status" value="1"/>
</dbReference>
<dbReference type="InterPro" id="IPR007314">
    <property type="entry name" value="Cofac_haem-bd_dom"/>
</dbReference>
<evidence type="ECO:0000313" key="4">
    <source>
        <dbReference type="EMBL" id="HEB94961.1"/>
    </source>
</evidence>
<dbReference type="InterPro" id="IPR004387">
    <property type="entry name" value="Pept_M50_Zn"/>
</dbReference>
<sequence>MAKRFFWLLLLLPLALAGCHEAELRRAGEDTAAPLRVDAATPERQRRLLDEVIPRLARKRVVYVGETHSNYGHHLLQLEIIRGLYRLRPGMAIGLEFFQQPFQQVLDAYIGGEITEREMLARAEWYDRWIYDYRLYRPILRFAREKGIPVVALNVPMEIIGQVSRKGIGGLSEDERAALPTTIDTSDARYRERLRRVFEQHQRRGGGRSFDRFMDVQLSWDEGMAEQIADYLKRHPERYMVVLAGSGHLMYGSGIPSRVRRRLPLEDAIVLPGDDLKIEPGISDLVVVPVPARLPPAGLMGVMIGNHGDGVMIQGVAPGSAAASAGLRTGDMILSIDGTPVKSTSDVKIGMLDRRPGERLPLRIRRDGRTLELELRLDAAE</sequence>
<accession>A0A831RLC1</accession>
<dbReference type="EMBL" id="DRKP01000010">
    <property type="protein sequence ID" value="HEB94961.1"/>
    <property type="molecule type" value="Genomic_DNA"/>
</dbReference>
<dbReference type="Gene3D" id="2.30.42.10">
    <property type="match status" value="1"/>
</dbReference>
<dbReference type="GO" id="GO:0006508">
    <property type="term" value="P:proteolysis"/>
    <property type="evidence" value="ECO:0007669"/>
    <property type="project" value="InterPro"/>
</dbReference>
<evidence type="ECO:0000259" key="3">
    <source>
        <dbReference type="PROSITE" id="PS50106"/>
    </source>
</evidence>
<feature type="signal peptide" evidence="2">
    <location>
        <begin position="1"/>
        <end position="22"/>
    </location>
</feature>
<dbReference type="PANTHER" id="PTHR42837">
    <property type="entry name" value="REGULATOR OF SIGMA-E PROTEASE RSEP"/>
    <property type="match status" value="1"/>
</dbReference>
<name>A0A831RLC1_9GAMM</name>
<comment type="caution">
    <text evidence="4">The sequence shown here is derived from an EMBL/GenBank/DDBJ whole genome shotgun (WGS) entry which is preliminary data.</text>
</comment>
<feature type="chain" id="PRO_5032558785" evidence="2">
    <location>
        <begin position="23"/>
        <end position="381"/>
    </location>
</feature>
<proteinExistence type="predicted"/>
<dbReference type="AlphaFoldDB" id="A0A831RLC1"/>
<feature type="domain" description="PDZ" evidence="3">
    <location>
        <begin position="289"/>
        <end position="368"/>
    </location>
</feature>
<dbReference type="PROSITE" id="PS50106">
    <property type="entry name" value="PDZ"/>
    <property type="match status" value="1"/>
</dbReference>
<dbReference type="GO" id="GO:0016020">
    <property type="term" value="C:membrane"/>
    <property type="evidence" value="ECO:0007669"/>
    <property type="project" value="InterPro"/>
</dbReference>
<evidence type="ECO:0000256" key="2">
    <source>
        <dbReference type="SAM" id="SignalP"/>
    </source>
</evidence>
<dbReference type="InterPro" id="IPR001478">
    <property type="entry name" value="PDZ"/>
</dbReference>
<dbReference type="SUPFAM" id="SSF50156">
    <property type="entry name" value="PDZ domain-like"/>
    <property type="match status" value="1"/>
</dbReference>
<keyword evidence="2" id="KW-0732">Signal</keyword>
<dbReference type="GO" id="GO:0004222">
    <property type="term" value="F:metalloendopeptidase activity"/>
    <property type="evidence" value="ECO:0007669"/>
    <property type="project" value="InterPro"/>
</dbReference>
<evidence type="ECO:0000256" key="1">
    <source>
        <dbReference type="ARBA" id="ARBA00001947"/>
    </source>
</evidence>
<dbReference type="CDD" id="cd14727">
    <property type="entry name" value="ChanN-like"/>
    <property type="match status" value="1"/>
</dbReference>
<dbReference type="InterPro" id="IPR036034">
    <property type="entry name" value="PDZ_sf"/>
</dbReference>
<comment type="cofactor">
    <cofactor evidence="1">
        <name>Zn(2+)</name>
        <dbReference type="ChEBI" id="CHEBI:29105"/>
    </cofactor>
</comment>
<dbReference type="SUPFAM" id="SSF159501">
    <property type="entry name" value="EreA/ChaN-like"/>
    <property type="match status" value="1"/>
</dbReference>
<dbReference type="Gene3D" id="3.40.50.11550">
    <property type="match status" value="1"/>
</dbReference>
<dbReference type="PANTHER" id="PTHR42837:SF2">
    <property type="entry name" value="MEMBRANE METALLOPROTEASE ARASP2, CHLOROPLASTIC-RELATED"/>
    <property type="match status" value="1"/>
</dbReference>